<dbReference type="Gene3D" id="3.20.20.70">
    <property type="entry name" value="Aldolase class I"/>
    <property type="match status" value="1"/>
</dbReference>
<comment type="subcellular location">
    <subcellularLocation>
        <location evidence="12">Cytoplasm</location>
    </subcellularLocation>
</comment>
<evidence type="ECO:0000256" key="10">
    <source>
        <dbReference type="ARBA" id="ARBA00023270"/>
    </source>
</evidence>
<evidence type="ECO:0000256" key="4">
    <source>
        <dbReference type="ARBA" id="ARBA00012086"/>
    </source>
</evidence>
<evidence type="ECO:0000313" key="15">
    <source>
        <dbReference type="Proteomes" id="UP001314635"/>
    </source>
</evidence>
<evidence type="ECO:0000256" key="13">
    <source>
        <dbReference type="PIRNR" id="PIRNR001365"/>
    </source>
</evidence>
<dbReference type="SMART" id="SM01130">
    <property type="entry name" value="DHDPS"/>
    <property type="match status" value="1"/>
</dbReference>
<keyword evidence="10 12" id="KW-0704">Schiff base</keyword>
<evidence type="ECO:0000256" key="7">
    <source>
        <dbReference type="ARBA" id="ARBA00022915"/>
    </source>
</evidence>
<gene>
    <name evidence="12" type="primary">dapA</name>
    <name evidence="14" type="ORF">JQ619_24375</name>
</gene>
<dbReference type="EMBL" id="JAFCLK010000024">
    <property type="protein sequence ID" value="MBR1138907.1"/>
    <property type="molecule type" value="Genomic_DNA"/>
</dbReference>
<dbReference type="Proteomes" id="UP001314635">
    <property type="component" value="Unassembled WGS sequence"/>
</dbReference>
<keyword evidence="7 12" id="KW-0220">Diaminopimelate biosynthesis</keyword>
<proteinExistence type="inferred from homology"/>
<keyword evidence="9 12" id="KW-0456">Lyase</keyword>
<comment type="subunit">
    <text evidence="12">Homotetramer; dimer of dimers.</text>
</comment>
<comment type="caution">
    <text evidence="12">Lacks conserved residue(s) required for the propagation of feature annotation.</text>
</comment>
<evidence type="ECO:0000256" key="8">
    <source>
        <dbReference type="ARBA" id="ARBA00023154"/>
    </source>
</evidence>
<comment type="catalytic activity">
    <reaction evidence="11 12">
        <text>L-aspartate 4-semialdehyde + pyruvate = (2S,4S)-4-hydroxy-2,3,4,5-tetrahydrodipicolinate + H2O + H(+)</text>
        <dbReference type="Rhea" id="RHEA:34171"/>
        <dbReference type="ChEBI" id="CHEBI:15361"/>
        <dbReference type="ChEBI" id="CHEBI:15377"/>
        <dbReference type="ChEBI" id="CHEBI:15378"/>
        <dbReference type="ChEBI" id="CHEBI:67139"/>
        <dbReference type="ChEBI" id="CHEBI:537519"/>
        <dbReference type="EC" id="4.3.3.7"/>
    </reaction>
</comment>
<dbReference type="PANTHER" id="PTHR12128">
    <property type="entry name" value="DIHYDRODIPICOLINATE SYNTHASE"/>
    <property type="match status" value="1"/>
</dbReference>
<keyword evidence="8 12" id="KW-0457">Lysine biosynthesis</keyword>
<dbReference type="EC" id="4.3.3.7" evidence="4 12"/>
<keyword evidence="6 12" id="KW-0028">Amino-acid biosynthesis</keyword>
<evidence type="ECO:0000256" key="3">
    <source>
        <dbReference type="ARBA" id="ARBA00007592"/>
    </source>
</evidence>
<evidence type="ECO:0000256" key="2">
    <source>
        <dbReference type="ARBA" id="ARBA00005120"/>
    </source>
</evidence>
<evidence type="ECO:0000313" key="14">
    <source>
        <dbReference type="EMBL" id="MBR1138907.1"/>
    </source>
</evidence>
<evidence type="ECO:0000256" key="9">
    <source>
        <dbReference type="ARBA" id="ARBA00023239"/>
    </source>
</evidence>
<evidence type="ECO:0000256" key="11">
    <source>
        <dbReference type="ARBA" id="ARBA00047836"/>
    </source>
</evidence>
<dbReference type="CDD" id="cd00950">
    <property type="entry name" value="DHDPS"/>
    <property type="match status" value="1"/>
</dbReference>
<reference evidence="15" key="1">
    <citation type="journal article" date="2021" name="ISME J.">
        <title>Evolutionary origin and ecological implication of a unique nif island in free-living Bradyrhizobium lineages.</title>
        <authorList>
            <person name="Tao J."/>
        </authorList>
    </citation>
    <scope>NUCLEOTIDE SEQUENCE [LARGE SCALE GENOMIC DNA]</scope>
    <source>
        <strain evidence="15">SZCCT0094</strain>
    </source>
</reference>
<accession>A0ABS5GC33</accession>
<dbReference type="Pfam" id="PF00701">
    <property type="entry name" value="DHDPS"/>
    <property type="match status" value="1"/>
</dbReference>
<keyword evidence="5 12" id="KW-0963">Cytoplasm</keyword>
<evidence type="ECO:0000256" key="12">
    <source>
        <dbReference type="HAMAP-Rule" id="MF_00418"/>
    </source>
</evidence>
<dbReference type="SUPFAM" id="SSF51569">
    <property type="entry name" value="Aldolase"/>
    <property type="match status" value="1"/>
</dbReference>
<protein>
    <recommendedName>
        <fullName evidence="4 12">4-hydroxy-tetrahydrodipicolinate synthase</fullName>
        <shortName evidence="12">HTPA synthase</shortName>
        <ecNumber evidence="4 12">4.3.3.7</ecNumber>
    </recommendedName>
</protein>
<dbReference type="PRINTS" id="PR00146">
    <property type="entry name" value="DHPICSNTHASE"/>
</dbReference>
<dbReference type="HAMAP" id="MF_00418">
    <property type="entry name" value="DapA"/>
    <property type="match status" value="1"/>
</dbReference>
<dbReference type="InterPro" id="IPR005263">
    <property type="entry name" value="DapA"/>
</dbReference>
<dbReference type="PANTHER" id="PTHR12128:SF66">
    <property type="entry name" value="4-HYDROXY-2-OXOGLUTARATE ALDOLASE, MITOCHONDRIAL"/>
    <property type="match status" value="1"/>
</dbReference>
<sequence length="309" mass="32671">MQREAARGWLAGAIADIPTPFDRSGALDIAALARLCERQIEAGASAILVCETAGEASTLTAAEREAVIRTAVTVACNRIHVIAGAGSNSTLQAVQNTRQAAAAGADAIMSVVPYYNRPTAEGIYAHFRAVGDATALPIILHDCPARTGRGLPDETLIRLAQWAQFIGLRDSTGDIARVVHLRARVPLGFRLLGDDLTAVAYAAAGGDGCFSLAANIAPQLCNALLESCRRGRWRTARRLHQQLLQLSEATSRELPAALKYALSLQGLAMPHVRLPLTELDQPAQAMVAQAMAELNAWLATAPGIPACQS</sequence>
<feature type="site" description="Part of a proton relay during catalysis" evidence="12">
    <location>
        <position position="115"/>
    </location>
</feature>
<comment type="similarity">
    <text evidence="3 12 13">Belongs to the DapA family.</text>
</comment>
<dbReference type="PIRSF" id="PIRSF001365">
    <property type="entry name" value="DHDPS"/>
    <property type="match status" value="1"/>
</dbReference>
<organism evidence="14 15">
    <name type="scientific">Bradyrhizobium denitrificans</name>
    <dbReference type="NCBI Taxonomy" id="2734912"/>
    <lineage>
        <taxon>Bacteria</taxon>
        <taxon>Pseudomonadati</taxon>
        <taxon>Pseudomonadota</taxon>
        <taxon>Alphaproteobacteria</taxon>
        <taxon>Hyphomicrobiales</taxon>
        <taxon>Nitrobacteraceae</taxon>
        <taxon>Bradyrhizobium</taxon>
    </lineage>
</organism>
<evidence type="ECO:0000256" key="5">
    <source>
        <dbReference type="ARBA" id="ARBA00022490"/>
    </source>
</evidence>
<feature type="site" description="Part of a proton relay during catalysis" evidence="12">
    <location>
        <position position="52"/>
    </location>
</feature>
<dbReference type="GO" id="GO:0008840">
    <property type="term" value="F:4-hydroxy-tetrahydrodipicolinate synthase activity"/>
    <property type="evidence" value="ECO:0007669"/>
    <property type="project" value="UniProtKB-EC"/>
</dbReference>
<dbReference type="InterPro" id="IPR013785">
    <property type="entry name" value="Aldolase_TIM"/>
</dbReference>
<evidence type="ECO:0000256" key="1">
    <source>
        <dbReference type="ARBA" id="ARBA00003294"/>
    </source>
</evidence>
<keyword evidence="15" id="KW-1185">Reference proteome</keyword>
<comment type="pathway">
    <text evidence="2 12">Amino-acid biosynthesis; L-lysine biosynthesis via DAP pathway; (S)-tetrahydrodipicolinate from L-aspartate: step 3/4.</text>
</comment>
<name>A0ABS5GC33_9BRAD</name>
<comment type="caution">
    <text evidence="12">Was originally thought to be a dihydrodipicolinate synthase (DHDPS), catalyzing the condensation of (S)-aspartate-beta-semialdehyde [(S)-ASA] and pyruvate to dihydrodipicolinate (DHDP). However, it was shown in E.coli that the product of the enzymatic reaction is not dihydrodipicolinate but in fact (4S)-4-hydroxy-2,3,4,5-tetrahydro-(2S)-dipicolinic acid (HTPA), and that the consecutive dehydration reaction leading to DHDP is not spontaneous but catalyzed by DapB.</text>
</comment>
<evidence type="ECO:0000256" key="6">
    <source>
        <dbReference type="ARBA" id="ARBA00022605"/>
    </source>
</evidence>
<dbReference type="InterPro" id="IPR002220">
    <property type="entry name" value="DapA-like"/>
</dbReference>
<comment type="function">
    <text evidence="1 12">Catalyzes the condensation of (S)-aspartate-beta-semialdehyde [(S)-ASA] and pyruvate to 4-hydroxy-tetrahydrodipicolinate (HTPA).</text>
</comment>
<dbReference type="NCBIfam" id="TIGR00674">
    <property type="entry name" value="dapA"/>
    <property type="match status" value="1"/>
</dbReference>
<comment type="caution">
    <text evidence="14">The sequence shown here is derived from an EMBL/GenBank/DDBJ whole genome shotgun (WGS) entry which is preliminary data.</text>
</comment>